<name>A0A7W7RBN5_KITKI</name>
<dbReference type="AlphaFoldDB" id="A0A7W7RBN5"/>
<evidence type="ECO:0000313" key="2">
    <source>
        <dbReference type="Proteomes" id="UP000540506"/>
    </source>
</evidence>
<dbReference type="Proteomes" id="UP000540506">
    <property type="component" value="Unassembled WGS sequence"/>
</dbReference>
<accession>A0A7W7RBN5</accession>
<evidence type="ECO:0000313" key="1">
    <source>
        <dbReference type="EMBL" id="MBB4928880.1"/>
    </source>
</evidence>
<keyword evidence="2" id="KW-1185">Reference proteome</keyword>
<protein>
    <submittedName>
        <fullName evidence="1">Uncharacterized protein</fullName>
    </submittedName>
</protein>
<dbReference type="EMBL" id="JACHJV010000003">
    <property type="protein sequence ID" value="MBB4928880.1"/>
    <property type="molecule type" value="Genomic_DNA"/>
</dbReference>
<gene>
    <name evidence="1" type="ORF">FHR34_007977</name>
</gene>
<proteinExistence type="predicted"/>
<comment type="caution">
    <text evidence="1">The sequence shown here is derived from an EMBL/GenBank/DDBJ whole genome shotgun (WGS) entry which is preliminary data.</text>
</comment>
<organism evidence="1 2">
    <name type="scientific">Kitasatospora kifunensis</name>
    <name type="common">Streptomyces kifunensis</name>
    <dbReference type="NCBI Taxonomy" id="58351"/>
    <lineage>
        <taxon>Bacteria</taxon>
        <taxon>Bacillati</taxon>
        <taxon>Actinomycetota</taxon>
        <taxon>Actinomycetes</taxon>
        <taxon>Kitasatosporales</taxon>
        <taxon>Streptomycetaceae</taxon>
        <taxon>Kitasatospora</taxon>
    </lineage>
</organism>
<reference evidence="1 2" key="1">
    <citation type="submission" date="2020-08" db="EMBL/GenBank/DDBJ databases">
        <title>Sequencing the genomes of 1000 actinobacteria strains.</title>
        <authorList>
            <person name="Klenk H.-P."/>
        </authorList>
    </citation>
    <scope>NUCLEOTIDE SEQUENCE [LARGE SCALE GENOMIC DNA]</scope>
    <source>
        <strain evidence="1 2">DSM 41654</strain>
    </source>
</reference>
<sequence length="79" mass="8152">MLCAAATAAAIVRSRASSSKWNGAIPMTRSVSEQQGLMGSPVCIVAQLGHELGRKGATRTSLLGGAIAPSRDPVQPEDY</sequence>